<dbReference type="SMART" id="SM00452">
    <property type="entry name" value="STI"/>
    <property type="match status" value="1"/>
</dbReference>
<keyword evidence="3" id="KW-0732">Signal</keyword>
<proteinExistence type="evidence at transcript level"/>
<keyword evidence="2" id="KW-1015">Disulfide bond</keyword>
<evidence type="ECO:0000256" key="1">
    <source>
        <dbReference type="ARBA" id="ARBA00005440"/>
    </source>
</evidence>
<dbReference type="InterPro" id="IPR002160">
    <property type="entry name" value="Prot_inh_Kunz-lg"/>
</dbReference>
<dbReference type="PROSITE" id="PS00283">
    <property type="entry name" value="SOYBEAN_KUNITZ"/>
    <property type="match status" value="1"/>
</dbReference>
<comment type="similarity">
    <text evidence="1">Belongs to the protease inhibitor I3 (leguminous Kunitz-type inhibitor) family.</text>
</comment>
<sequence length="208" mass="23111">MKSTTSLALFLLCALTSSYQPSATADIVFDTEGNPIRNGGTYYVLPVIRGKGGGIEFAKTETETCPLTVVQSPFEGLQRGLPLIISSPFKILDITEGLILSLKFHLCTPLSLNSFSVDRYSQGSARRTPCQTHWLQKHNRCWFRIQRASSESNYYKLVFCTSNDDSSCGDIVAPIDREGNRPLIVTHDQNHPLLVQFQKVEAYESSTA</sequence>
<dbReference type="MEROPS" id="I03.001"/>
<dbReference type="PIR" id="S49196">
    <property type="entry name" value="S49196"/>
</dbReference>
<feature type="signal peptide" evidence="3">
    <location>
        <begin position="1"/>
        <end position="25"/>
    </location>
</feature>
<dbReference type="AlphaFoldDB" id="Q39869"/>
<organism evidence="4">
    <name type="scientific">Glycine max</name>
    <name type="common">Soybean</name>
    <name type="synonym">Glycine hispida</name>
    <dbReference type="NCBI Taxonomy" id="3847"/>
    <lineage>
        <taxon>Eukaryota</taxon>
        <taxon>Viridiplantae</taxon>
        <taxon>Streptophyta</taxon>
        <taxon>Embryophyta</taxon>
        <taxon>Tracheophyta</taxon>
        <taxon>Spermatophyta</taxon>
        <taxon>Magnoliopsida</taxon>
        <taxon>eudicotyledons</taxon>
        <taxon>Gunneridae</taxon>
        <taxon>Pentapetalae</taxon>
        <taxon>rosids</taxon>
        <taxon>fabids</taxon>
        <taxon>Fabales</taxon>
        <taxon>Fabaceae</taxon>
        <taxon>Papilionoideae</taxon>
        <taxon>50 kb inversion clade</taxon>
        <taxon>NPAAA clade</taxon>
        <taxon>indigoferoid/millettioid clade</taxon>
        <taxon>Phaseoleae</taxon>
        <taxon>Glycine</taxon>
        <taxon>Glycine subgen. Soja</taxon>
    </lineage>
</organism>
<dbReference type="Gene3D" id="2.80.10.50">
    <property type="match status" value="1"/>
</dbReference>
<dbReference type="SMR" id="Q39869"/>
<dbReference type="InterPro" id="IPR011065">
    <property type="entry name" value="Kunitz_inhibitor_STI-like_sf"/>
</dbReference>
<name>Q39869_SOYBN</name>
<dbReference type="PANTHER" id="PTHR33107">
    <property type="entry name" value="KUNITZ TRYPSIN INHIBITOR 2"/>
    <property type="match status" value="1"/>
</dbReference>
<dbReference type="RefSeq" id="NP_001236275.2">
    <property type="nucleotide sequence ID" value="NM_001249346.2"/>
</dbReference>
<reference evidence="4" key="1">
    <citation type="journal article" date="1995" name="Plant Physiol.">
        <title>Isolation of a new member of the soybean Kunitz-type proteinase inhibitors.</title>
        <authorList>
            <person name="Gotor C."/>
            <person name="Pintor-Toro J.A."/>
            <person name="Romero L.C."/>
        </authorList>
    </citation>
    <scope>NUCLEOTIDE SEQUENCE</scope>
</reference>
<protein>
    <submittedName>
        <fullName evidence="4">Kunitz trypsin inhibitor</fullName>
    </submittedName>
</protein>
<feature type="chain" id="PRO_5004222322" evidence="3">
    <location>
        <begin position="26"/>
        <end position="208"/>
    </location>
</feature>
<dbReference type="PANTHER" id="PTHR33107:SF81">
    <property type="entry name" value="TRYPSIN INHIBITOR A"/>
    <property type="match status" value="1"/>
</dbReference>
<dbReference type="ExpressionAtlas" id="Q39869">
    <property type="expression patterns" value="baseline and differential"/>
</dbReference>
<dbReference type="GO" id="GO:0004866">
    <property type="term" value="F:endopeptidase inhibitor activity"/>
    <property type="evidence" value="ECO:0007669"/>
    <property type="project" value="InterPro"/>
</dbReference>
<evidence type="ECO:0000256" key="3">
    <source>
        <dbReference type="SAM" id="SignalP"/>
    </source>
</evidence>
<dbReference type="OrthoDB" id="1872570at2759"/>
<dbReference type="KEGG" id="gmx:547933"/>
<gene>
    <name evidence="4" type="primary">Kti-S</name>
</gene>
<dbReference type="GeneID" id="547933"/>
<dbReference type="PRINTS" id="PR00291">
    <property type="entry name" value="KUNITZINHBTR"/>
</dbReference>
<dbReference type="Pfam" id="PF00197">
    <property type="entry name" value="Kunitz_legume"/>
    <property type="match status" value="1"/>
</dbReference>
<dbReference type="EMBL" id="X80039">
    <property type="protein sequence ID" value="CAA56343.1"/>
    <property type="molecule type" value="mRNA"/>
</dbReference>
<dbReference type="SUPFAM" id="SSF50386">
    <property type="entry name" value="STI-like"/>
    <property type="match status" value="1"/>
</dbReference>
<accession>Q39869</accession>
<evidence type="ECO:0000256" key="2">
    <source>
        <dbReference type="ARBA" id="ARBA00023157"/>
    </source>
</evidence>
<evidence type="ECO:0000313" key="4">
    <source>
        <dbReference type="EMBL" id="CAA56343.1"/>
    </source>
</evidence>